<dbReference type="EMBL" id="MN740714">
    <property type="protein sequence ID" value="QHS80530.1"/>
    <property type="molecule type" value="Genomic_DNA"/>
</dbReference>
<dbReference type="InterPro" id="IPR045455">
    <property type="entry name" value="NrS-1_pol-like_helicase"/>
</dbReference>
<keyword evidence="3" id="KW-0067">ATP-binding</keyword>
<dbReference type="GO" id="GO:0016787">
    <property type="term" value="F:hydrolase activity"/>
    <property type="evidence" value="ECO:0007669"/>
    <property type="project" value="UniProtKB-KW"/>
</dbReference>
<evidence type="ECO:0000256" key="3">
    <source>
        <dbReference type="ARBA" id="ARBA00022840"/>
    </source>
</evidence>
<name>A0A6C0AM57_9ZZZZ</name>
<dbReference type="NCBIfam" id="TIGR01613">
    <property type="entry name" value="primase_Cterm"/>
    <property type="match status" value="1"/>
</dbReference>
<reference evidence="5" key="1">
    <citation type="journal article" date="2020" name="Nature">
        <title>Giant virus diversity and host interactions through global metagenomics.</title>
        <authorList>
            <person name="Schulz F."/>
            <person name="Roux S."/>
            <person name="Paez-Espino D."/>
            <person name="Jungbluth S."/>
            <person name="Walsh D.A."/>
            <person name="Denef V.J."/>
            <person name="McMahon K.D."/>
            <person name="Konstantinidis K.T."/>
            <person name="Eloe-Fadrosh E.A."/>
            <person name="Kyrpides N.C."/>
            <person name="Woyke T."/>
        </authorList>
    </citation>
    <scope>NUCLEOTIDE SEQUENCE</scope>
    <source>
        <strain evidence="5">GVMAG-S-1091796-13</strain>
    </source>
</reference>
<dbReference type="AlphaFoldDB" id="A0A6C0AM57"/>
<evidence type="ECO:0000256" key="2">
    <source>
        <dbReference type="ARBA" id="ARBA00022801"/>
    </source>
</evidence>
<keyword evidence="1" id="KW-0547">Nucleotide-binding</keyword>
<dbReference type="InterPro" id="IPR014818">
    <property type="entry name" value="Phage/plasmid_primase_P4_C"/>
</dbReference>
<evidence type="ECO:0000313" key="5">
    <source>
        <dbReference type="EMBL" id="QHS80530.1"/>
    </source>
</evidence>
<organism evidence="5">
    <name type="scientific">viral metagenome</name>
    <dbReference type="NCBI Taxonomy" id="1070528"/>
    <lineage>
        <taxon>unclassified sequences</taxon>
        <taxon>metagenomes</taxon>
        <taxon>organismal metagenomes</taxon>
    </lineage>
</organism>
<dbReference type="InterPro" id="IPR018247">
    <property type="entry name" value="EF_Hand_1_Ca_BS"/>
</dbReference>
<dbReference type="Pfam" id="PF08706">
    <property type="entry name" value="D5_N"/>
    <property type="match status" value="1"/>
</dbReference>
<dbReference type="Pfam" id="PF19263">
    <property type="entry name" value="DUF5906"/>
    <property type="match status" value="1"/>
</dbReference>
<dbReference type="InterPro" id="IPR056443">
    <property type="entry name" value="AEP_C962R"/>
</dbReference>
<dbReference type="InterPro" id="IPR014015">
    <property type="entry name" value="Helicase_SF3_DNA-vir"/>
</dbReference>
<dbReference type="PANTHER" id="PTHR35372">
    <property type="entry name" value="ATP BINDING PROTEIN-RELATED"/>
    <property type="match status" value="1"/>
</dbReference>
<dbReference type="InterPro" id="IPR027417">
    <property type="entry name" value="P-loop_NTPase"/>
</dbReference>
<dbReference type="PROSITE" id="PS51206">
    <property type="entry name" value="SF3_HELICASE_1"/>
    <property type="match status" value="1"/>
</dbReference>
<accession>A0A6C0AM57</accession>
<feature type="domain" description="SF3 helicase" evidence="4">
    <location>
        <begin position="557"/>
        <end position="735"/>
    </location>
</feature>
<dbReference type="PANTHER" id="PTHR35372:SF2">
    <property type="entry name" value="SF3 HELICASE DOMAIN-CONTAINING PROTEIN"/>
    <property type="match status" value="1"/>
</dbReference>
<evidence type="ECO:0000259" key="4">
    <source>
        <dbReference type="PROSITE" id="PS51206"/>
    </source>
</evidence>
<proteinExistence type="predicted"/>
<dbReference type="PROSITE" id="PS00018">
    <property type="entry name" value="EF_HAND_1"/>
    <property type="match status" value="1"/>
</dbReference>
<dbReference type="GO" id="GO:0005524">
    <property type="term" value="F:ATP binding"/>
    <property type="evidence" value="ECO:0007669"/>
    <property type="project" value="UniProtKB-KW"/>
</dbReference>
<dbReference type="InterPro" id="IPR051620">
    <property type="entry name" value="ORF904-like_C"/>
</dbReference>
<keyword evidence="2" id="KW-0378">Hydrolase</keyword>
<sequence>MFSKYILQFTKNVSDKQTHLSFNKGKYNVPDEKYDEFYKNYYKTIINEDDSERLSLYLIEKVYNSNFAYFLDLDIKNRDVDDDDILDVIEVVQAIISKMFKKDKDVNLCEYIVSKRITDTGSNYHINFYNLIVNNVIGKKLTLKILENKSLLSGEIKSCIDISVYRTGLRLLGSRKDIKNKIDYTNDIYRIYNLENQEFIELKDTTYEQFLKTVVKRRLTIQITQVIEDKTVKNVNEEEMNKKQNIPVKGINNDKIVFELTKLLNTLKMTNEILQDFDVSIQRIYASQNKTGLFCYYVSINGKYCPFKKREHSRPASPIYFEISTSGIYLKCYDEECLRRRFPENGLSLPENFETEYSQIYLSMTTKYWHSDITITDEIRHYLESSLSGSHYSIAKAVFSIYKDRFRVDDIKNTEWYEFDSIRWKRSHLMNILISEDLPKYYRAIKISDTSVQTKDLQDFLVNNDRIDANLRNQMVDNIISKLENVSFKNNIISQIIYLFKTHDQEFYSNLDSKTYLIGFKNGVYDLREREFRKGLQEDCITFSTKYDWIDYDESSQQVQDIYKFLGQIIPNKRVLEYTLKVLGKALVGIPEERFYIWTGLSGANGKSTLVNFLENTLGDYITSVDVSLLTNKRGNASNASPDVVRLRGKRIFTFQEPEHDDKLRTGILKQYTGGDTIIARELFKAPVSFKLQGTMIMCCNDLPAVSSIDGGTWRRIRVVEFKSRFCDNPVKENEFKIDPTIKTKINEWRPYFMSILINWYYKFLEQGMNEPDEVKQATAKYKVDNDKFNEFFDAVLEEHSDSFETNKNIYSNFSSWWSNNYPNSKVPELRDLRRAMKIKYGNEKETLVHGTINYGFNIKLKQVLIDDDVYSDV</sequence>
<dbReference type="Pfam" id="PF23162">
    <property type="entry name" value="AEP_C962R"/>
    <property type="match status" value="1"/>
</dbReference>
<evidence type="ECO:0000256" key="1">
    <source>
        <dbReference type="ARBA" id="ARBA00022741"/>
    </source>
</evidence>
<protein>
    <recommendedName>
        <fullName evidence="4">SF3 helicase domain-containing protein</fullName>
    </recommendedName>
</protein>
<dbReference type="SUPFAM" id="SSF52540">
    <property type="entry name" value="P-loop containing nucleoside triphosphate hydrolases"/>
    <property type="match status" value="1"/>
</dbReference>
<dbReference type="InterPro" id="IPR006500">
    <property type="entry name" value="Helicase_put_C_phage/plasmid"/>
</dbReference>
<dbReference type="Gene3D" id="3.40.50.300">
    <property type="entry name" value="P-loop containing nucleotide triphosphate hydrolases"/>
    <property type="match status" value="1"/>
</dbReference>